<evidence type="ECO:0000313" key="9">
    <source>
        <dbReference type="Proteomes" id="UP001198402"/>
    </source>
</evidence>
<comment type="catalytic activity">
    <reaction evidence="5">
        <text>dTDP-beta-L-rhamnose + NADP(+) = dTDP-4-dehydro-beta-L-rhamnose + NADPH + H(+)</text>
        <dbReference type="Rhea" id="RHEA:21796"/>
        <dbReference type="ChEBI" id="CHEBI:15378"/>
        <dbReference type="ChEBI" id="CHEBI:57510"/>
        <dbReference type="ChEBI" id="CHEBI:57783"/>
        <dbReference type="ChEBI" id="CHEBI:58349"/>
        <dbReference type="ChEBI" id="CHEBI:62830"/>
        <dbReference type="EC" id="1.1.1.133"/>
    </reaction>
</comment>
<keyword evidence="6 8" id="KW-0560">Oxidoreductase</keyword>
<organism evidence="8 9">
    <name type="scientific">Winogradskyella vincentii</name>
    <dbReference type="NCBI Taxonomy" id="2877122"/>
    <lineage>
        <taxon>Bacteria</taxon>
        <taxon>Pseudomonadati</taxon>
        <taxon>Bacteroidota</taxon>
        <taxon>Flavobacteriia</taxon>
        <taxon>Flavobacteriales</taxon>
        <taxon>Flavobacteriaceae</taxon>
        <taxon>Winogradskyella</taxon>
    </lineage>
</organism>
<dbReference type="SUPFAM" id="SSF51735">
    <property type="entry name" value="NAD(P)-binding Rossmann-fold domains"/>
    <property type="match status" value="1"/>
</dbReference>
<protein>
    <recommendedName>
        <fullName evidence="4 6">dTDP-4-dehydrorhamnose reductase</fullName>
        <ecNumber evidence="3 6">1.1.1.133</ecNumber>
    </recommendedName>
</protein>
<dbReference type="InterPro" id="IPR005913">
    <property type="entry name" value="dTDP_dehydrorham_reduct"/>
</dbReference>
<dbReference type="NCBIfam" id="TIGR01214">
    <property type="entry name" value="rmlD"/>
    <property type="match status" value="1"/>
</dbReference>
<sequence length="283" mass="32413">MARVLVTGSDGQLGMCLREIQSQYPDISFHFTNKNKLDITKKRELNSFFSSNKINWCINCAAYTNVDKAEEEPDSASLINKKGAEILAEVTNTQNVTLIHVSTDFVFDGKQKNPYTENDRTNPINIYGKTKLDGEKSIVKLNQNHFIIRTSWLYSKYKSNFLKTMLKLATEKNKINVVSDQFGSPTNAIDLAHVILKLILVDSKSYGIYHFSNEGVVSWFEFAKTIFKEKQIDIEVNPIKTENYITLAKRPLYSVLDKTKIKETFNLSIPFWKDSLKETISKL</sequence>
<evidence type="ECO:0000259" key="7">
    <source>
        <dbReference type="Pfam" id="PF04321"/>
    </source>
</evidence>
<evidence type="ECO:0000256" key="6">
    <source>
        <dbReference type="RuleBase" id="RU364082"/>
    </source>
</evidence>
<name>A0ABS7XXJ9_9FLAO</name>
<dbReference type="InterPro" id="IPR029903">
    <property type="entry name" value="RmlD-like-bd"/>
</dbReference>
<keyword evidence="6" id="KW-0521">NADP</keyword>
<proteinExistence type="inferred from homology"/>
<dbReference type="GO" id="GO:0008831">
    <property type="term" value="F:dTDP-4-dehydrorhamnose reductase activity"/>
    <property type="evidence" value="ECO:0007669"/>
    <property type="project" value="UniProtKB-EC"/>
</dbReference>
<dbReference type="RefSeq" id="WP_224477319.1">
    <property type="nucleotide sequence ID" value="NZ_JAIUJS010000002.1"/>
</dbReference>
<dbReference type="Gene3D" id="3.90.25.10">
    <property type="entry name" value="UDP-galactose 4-epimerase, domain 1"/>
    <property type="match status" value="1"/>
</dbReference>
<evidence type="ECO:0000256" key="4">
    <source>
        <dbReference type="ARBA" id="ARBA00017099"/>
    </source>
</evidence>
<dbReference type="Pfam" id="PF04321">
    <property type="entry name" value="RmlD_sub_bind"/>
    <property type="match status" value="1"/>
</dbReference>
<dbReference type="Gene3D" id="3.40.50.720">
    <property type="entry name" value="NAD(P)-binding Rossmann-like Domain"/>
    <property type="match status" value="1"/>
</dbReference>
<comment type="function">
    <text evidence="6">Catalyzes the reduction of dTDP-6-deoxy-L-lyxo-4-hexulose to yield dTDP-L-rhamnose.</text>
</comment>
<dbReference type="EC" id="1.1.1.133" evidence="3 6"/>
<dbReference type="CDD" id="cd05254">
    <property type="entry name" value="dTDP_HR_like_SDR_e"/>
    <property type="match status" value="1"/>
</dbReference>
<evidence type="ECO:0000256" key="3">
    <source>
        <dbReference type="ARBA" id="ARBA00012929"/>
    </source>
</evidence>
<evidence type="ECO:0000256" key="5">
    <source>
        <dbReference type="ARBA" id="ARBA00048200"/>
    </source>
</evidence>
<evidence type="ECO:0000256" key="2">
    <source>
        <dbReference type="ARBA" id="ARBA00010944"/>
    </source>
</evidence>
<dbReference type="PANTHER" id="PTHR10491:SF4">
    <property type="entry name" value="METHIONINE ADENOSYLTRANSFERASE 2 SUBUNIT BETA"/>
    <property type="match status" value="1"/>
</dbReference>
<comment type="pathway">
    <text evidence="1 6">Carbohydrate biosynthesis; dTDP-L-rhamnose biosynthesis.</text>
</comment>
<reference evidence="9" key="1">
    <citation type="submission" date="2023-07" db="EMBL/GenBank/DDBJ databases">
        <authorList>
            <person name="Yue Y."/>
        </authorList>
    </citation>
    <scope>NUCLEOTIDE SEQUENCE [LARGE SCALE GENOMIC DNA]</scope>
    <source>
        <strain evidence="9">2Y89</strain>
    </source>
</reference>
<dbReference type="InterPro" id="IPR036291">
    <property type="entry name" value="NAD(P)-bd_dom_sf"/>
</dbReference>
<feature type="domain" description="RmlD-like substrate binding" evidence="7">
    <location>
        <begin position="3"/>
        <end position="282"/>
    </location>
</feature>
<dbReference type="Proteomes" id="UP001198402">
    <property type="component" value="Unassembled WGS sequence"/>
</dbReference>
<comment type="similarity">
    <text evidence="2 6">Belongs to the dTDP-4-dehydrorhamnose reductase family.</text>
</comment>
<keyword evidence="9" id="KW-1185">Reference proteome</keyword>
<evidence type="ECO:0000313" key="8">
    <source>
        <dbReference type="EMBL" id="MCA0152380.1"/>
    </source>
</evidence>
<comment type="caution">
    <text evidence="8">The sequence shown here is derived from an EMBL/GenBank/DDBJ whole genome shotgun (WGS) entry which is preliminary data.</text>
</comment>
<accession>A0ABS7XXJ9</accession>
<dbReference type="PANTHER" id="PTHR10491">
    <property type="entry name" value="DTDP-4-DEHYDRORHAMNOSE REDUCTASE"/>
    <property type="match status" value="1"/>
</dbReference>
<gene>
    <name evidence="8" type="primary">rfbD</name>
    <name evidence="8" type="ORF">LBV24_04070</name>
</gene>
<dbReference type="EMBL" id="JAIUJS010000002">
    <property type="protein sequence ID" value="MCA0152380.1"/>
    <property type="molecule type" value="Genomic_DNA"/>
</dbReference>
<evidence type="ECO:0000256" key="1">
    <source>
        <dbReference type="ARBA" id="ARBA00004781"/>
    </source>
</evidence>